<keyword evidence="6 13" id="KW-0732">Signal</keyword>
<evidence type="ECO:0000256" key="12">
    <source>
        <dbReference type="SAM" id="Phobius"/>
    </source>
</evidence>
<organism evidence="16 17">
    <name type="scientific">Linum tenue</name>
    <dbReference type="NCBI Taxonomy" id="586396"/>
    <lineage>
        <taxon>Eukaryota</taxon>
        <taxon>Viridiplantae</taxon>
        <taxon>Streptophyta</taxon>
        <taxon>Embryophyta</taxon>
        <taxon>Tracheophyta</taxon>
        <taxon>Spermatophyta</taxon>
        <taxon>Magnoliopsida</taxon>
        <taxon>eudicotyledons</taxon>
        <taxon>Gunneridae</taxon>
        <taxon>Pentapetalae</taxon>
        <taxon>rosids</taxon>
        <taxon>fabids</taxon>
        <taxon>Malpighiales</taxon>
        <taxon>Linaceae</taxon>
        <taxon>Linum</taxon>
    </lineage>
</organism>
<dbReference type="Proteomes" id="UP001154282">
    <property type="component" value="Unassembled WGS sequence"/>
</dbReference>
<evidence type="ECO:0000259" key="15">
    <source>
        <dbReference type="Pfam" id="PF23598"/>
    </source>
</evidence>
<evidence type="ECO:0008006" key="18">
    <source>
        <dbReference type="Google" id="ProtNLM"/>
    </source>
</evidence>
<comment type="subcellular location">
    <subcellularLocation>
        <location evidence="1">Cell membrane</location>
        <topology evidence="1">Single-pass type I membrane protein</topology>
    </subcellularLocation>
</comment>
<evidence type="ECO:0000313" key="16">
    <source>
        <dbReference type="EMBL" id="CAI0375431.1"/>
    </source>
</evidence>
<dbReference type="FunFam" id="3.80.10.10:FF:000095">
    <property type="entry name" value="LRR receptor-like serine/threonine-protein kinase GSO1"/>
    <property type="match status" value="2"/>
</dbReference>
<dbReference type="Gene3D" id="3.80.10.10">
    <property type="entry name" value="Ribonuclease Inhibitor"/>
    <property type="match status" value="4"/>
</dbReference>
<keyword evidence="8 12" id="KW-1133">Transmembrane helix</keyword>
<dbReference type="EMBL" id="CAMGYJ010000002">
    <property type="protein sequence ID" value="CAI0375431.1"/>
    <property type="molecule type" value="Genomic_DNA"/>
</dbReference>
<feature type="domain" description="Leucine-rich repeat-containing N-terminal plant-type" evidence="14">
    <location>
        <begin position="30"/>
        <end position="69"/>
    </location>
</feature>
<dbReference type="Pfam" id="PF23598">
    <property type="entry name" value="LRR_14"/>
    <property type="match status" value="1"/>
</dbReference>
<dbReference type="Pfam" id="PF13855">
    <property type="entry name" value="LRR_8"/>
    <property type="match status" value="1"/>
</dbReference>
<dbReference type="Pfam" id="PF08263">
    <property type="entry name" value="LRRNT_2"/>
    <property type="match status" value="1"/>
</dbReference>
<evidence type="ECO:0000256" key="10">
    <source>
        <dbReference type="ARBA" id="ARBA00023170"/>
    </source>
</evidence>
<dbReference type="SUPFAM" id="SSF52058">
    <property type="entry name" value="L domain-like"/>
    <property type="match status" value="2"/>
</dbReference>
<dbReference type="InterPro" id="IPR032675">
    <property type="entry name" value="LRR_dom_sf"/>
</dbReference>
<evidence type="ECO:0000256" key="9">
    <source>
        <dbReference type="ARBA" id="ARBA00023136"/>
    </source>
</evidence>
<dbReference type="SUPFAM" id="SSF52047">
    <property type="entry name" value="RNI-like"/>
    <property type="match status" value="1"/>
</dbReference>
<evidence type="ECO:0000256" key="3">
    <source>
        <dbReference type="ARBA" id="ARBA00022475"/>
    </source>
</evidence>
<evidence type="ECO:0000256" key="13">
    <source>
        <dbReference type="SAM" id="SignalP"/>
    </source>
</evidence>
<dbReference type="PANTHER" id="PTHR48063">
    <property type="entry name" value="LRR RECEPTOR-LIKE KINASE"/>
    <property type="match status" value="1"/>
</dbReference>
<feature type="chain" id="PRO_5044009875" description="Leucine-rich repeat-containing N-terminal plant-type domain-containing protein" evidence="13">
    <location>
        <begin position="24"/>
        <end position="993"/>
    </location>
</feature>
<dbReference type="InterPro" id="IPR003591">
    <property type="entry name" value="Leu-rich_rpt_typical-subtyp"/>
</dbReference>
<comment type="similarity">
    <text evidence="2">Belongs to the RLP family.</text>
</comment>
<dbReference type="InterPro" id="IPR001611">
    <property type="entry name" value="Leu-rich_rpt"/>
</dbReference>
<keyword evidence="9 12" id="KW-0472">Membrane</keyword>
<dbReference type="PANTHER" id="PTHR48063:SF98">
    <property type="entry name" value="LRR RECEPTOR-LIKE SERINE_THREONINE-PROTEIN KINASE FLS2"/>
    <property type="match status" value="1"/>
</dbReference>
<keyword evidence="4" id="KW-0433">Leucine-rich repeat</keyword>
<evidence type="ECO:0000256" key="8">
    <source>
        <dbReference type="ARBA" id="ARBA00022989"/>
    </source>
</evidence>
<dbReference type="InterPro" id="IPR046956">
    <property type="entry name" value="RLP23-like"/>
</dbReference>
<evidence type="ECO:0000256" key="2">
    <source>
        <dbReference type="ARBA" id="ARBA00009592"/>
    </source>
</evidence>
<dbReference type="GO" id="GO:0005886">
    <property type="term" value="C:plasma membrane"/>
    <property type="evidence" value="ECO:0007669"/>
    <property type="project" value="UniProtKB-SubCell"/>
</dbReference>
<protein>
    <recommendedName>
        <fullName evidence="18">Leucine-rich repeat-containing N-terminal plant-type domain-containing protein</fullName>
    </recommendedName>
</protein>
<proteinExistence type="inferred from homology"/>
<keyword evidence="5 12" id="KW-0812">Transmembrane</keyword>
<dbReference type="Pfam" id="PF00560">
    <property type="entry name" value="LRR_1"/>
    <property type="match status" value="8"/>
</dbReference>
<name>A0AAV0GRZ0_9ROSI</name>
<feature type="domain" description="Disease resistance R13L4/SHOC-2-like LRR" evidence="15">
    <location>
        <begin position="97"/>
        <end position="292"/>
    </location>
</feature>
<dbReference type="FunFam" id="3.80.10.10:FF:000299">
    <property type="entry name" value="Piriformospora indica-insensitive protein 2"/>
    <property type="match status" value="1"/>
</dbReference>
<comment type="caution">
    <text evidence="16">The sequence shown here is derived from an EMBL/GenBank/DDBJ whole genome shotgun (WGS) entry which is preliminary data.</text>
</comment>
<evidence type="ECO:0000313" key="17">
    <source>
        <dbReference type="Proteomes" id="UP001154282"/>
    </source>
</evidence>
<keyword evidence="10" id="KW-0675">Receptor</keyword>
<evidence type="ECO:0000259" key="14">
    <source>
        <dbReference type="Pfam" id="PF08263"/>
    </source>
</evidence>
<accession>A0AAV0GRZ0</accession>
<keyword evidence="7" id="KW-0677">Repeat</keyword>
<evidence type="ECO:0000256" key="4">
    <source>
        <dbReference type="ARBA" id="ARBA00022614"/>
    </source>
</evidence>
<sequence length="993" mass="109645">MIVPAAVLVSLSWMCLFYYATFGAGSSCIQSEREALFRVKADLQDSSGRLSPWAGSNGDCCKWPGVVCDNVTGHVTELHLGCPKCPENSTFKGKISPSLLELKQLSHLDLSGNNFQGIPIPGFISSMSSLKYLFLDGSGFGGVIPHQLGNLSNLQQLGLRASVYAPYALYADNLQWLSGLPSLEYLDLSHVNLSSASDWLNMINTLPSITELYLSSCQIRHNPPLAKVNLSLLSTLALDQNQFGPTSFPIWVSHMKSLTSLNLAQNNLRGTIPGELQNLTSLIYLKLSSNKFNGSLPHWLFSFHHLQYLNIYNNNLEGRVPNSIGNLTSLVTLDLSYNRGLRFEGGIPASFKSLCHLRALHLSGTRLNQSVSELLEILGECPSTSLQRMALSECQLFGQLSEEIRKFTRLSRLSLEANSISGPLPMSFGELKSLTYVTLDRNQINGTIPTSFGELSELQWVDISLNSMEGVISPEIHFAKLTKLSRFSASGNRMTLKVTPDWIPPEPLGILHLNSWYVGPAFPKWLQQLQYLGSLDLSNSGISETVPDWFWAKHSQFYYLNMSHNQIPGRVPSFILAHSADTLFDFSWNRLEGRLPVISSNLTALDLSSNLFTGNLIKFLCFNPTQVRETQFLNLQDNLLSGEIPDCLRSWKNLLVLRLASNNLKGKIPRSIGSLTSLLSLRLQNNSLASEIPSSLSNCTSLVSIDLADNSLEGKLPEWIGESLLRLQIISFRGNEFQGNIPEELCRLQLLQILDLSHNFLSGKLPECFSNFSAMASSSKIEAEGVIALFFGGMQSFVEYQFLVTKGQVKGYSTILNYVRSLDLSWNKLSGKFPQQMMKLRALQYLNLSHNRLSGEIPGDIAAMGSLESLDLSGNRFSGKIPPGMASLTFLNLLNLSHNNLSGRIPSSTQLHSFDSSSFIGNIALCGRPLNVSCSTRYIFIVPGSGEDGLVWLSVSVLAGFLVGFWGIVGSILGCTPWRELYFGFLDHMGLKL</sequence>
<dbReference type="SMART" id="SM00369">
    <property type="entry name" value="LRR_TYP"/>
    <property type="match status" value="12"/>
</dbReference>
<feature type="signal peptide" evidence="13">
    <location>
        <begin position="1"/>
        <end position="23"/>
    </location>
</feature>
<keyword evidence="17" id="KW-1185">Reference proteome</keyword>
<gene>
    <name evidence="16" type="ORF">LITE_LOCUS588</name>
</gene>
<evidence type="ECO:0000256" key="5">
    <source>
        <dbReference type="ARBA" id="ARBA00022692"/>
    </source>
</evidence>
<feature type="transmembrane region" description="Helical" evidence="12">
    <location>
        <begin position="950"/>
        <end position="973"/>
    </location>
</feature>
<dbReference type="InterPro" id="IPR013210">
    <property type="entry name" value="LRR_N_plant-typ"/>
</dbReference>
<dbReference type="InterPro" id="IPR055414">
    <property type="entry name" value="LRR_R13L4/SHOC2-like"/>
</dbReference>
<keyword evidence="11" id="KW-0325">Glycoprotein</keyword>
<evidence type="ECO:0000256" key="11">
    <source>
        <dbReference type="ARBA" id="ARBA00023180"/>
    </source>
</evidence>
<evidence type="ECO:0000256" key="1">
    <source>
        <dbReference type="ARBA" id="ARBA00004251"/>
    </source>
</evidence>
<dbReference type="FunFam" id="3.80.10.10:FF:000111">
    <property type="entry name" value="LRR receptor-like serine/threonine-protein kinase ERECTA"/>
    <property type="match status" value="1"/>
</dbReference>
<evidence type="ECO:0000256" key="7">
    <source>
        <dbReference type="ARBA" id="ARBA00022737"/>
    </source>
</evidence>
<keyword evidence="3" id="KW-1003">Cell membrane</keyword>
<reference evidence="16" key="1">
    <citation type="submission" date="2022-08" db="EMBL/GenBank/DDBJ databases">
        <authorList>
            <person name="Gutierrez-Valencia J."/>
        </authorList>
    </citation>
    <scope>NUCLEOTIDE SEQUENCE</scope>
</reference>
<evidence type="ECO:0000256" key="6">
    <source>
        <dbReference type="ARBA" id="ARBA00022729"/>
    </source>
</evidence>
<dbReference type="AlphaFoldDB" id="A0AAV0GRZ0"/>